<gene>
    <name evidence="1" type="ORF">Mal64_06350</name>
</gene>
<evidence type="ECO:0000313" key="2">
    <source>
        <dbReference type="Proteomes" id="UP000315440"/>
    </source>
</evidence>
<keyword evidence="2" id="KW-1185">Reference proteome</keyword>
<dbReference type="AlphaFoldDB" id="A0A5C5ZTS0"/>
<dbReference type="Proteomes" id="UP000315440">
    <property type="component" value="Unassembled WGS sequence"/>
</dbReference>
<name>A0A5C5ZTS0_9BACT</name>
<sequence length="131" mass="14284">MCGEDIRCHFLGASALIRRAPSQVLVYPCPVSEFVMPKLVGTSEGYTAWRTVPGGRQHNGSSRLSAIHTFEGRAIQKANLNPNSGANIEYVDRIFTRNGKTSPRLKCLPQGSIFRCLPGIHGITPCLTAML</sequence>
<protein>
    <submittedName>
        <fullName evidence="1">Uncharacterized protein</fullName>
    </submittedName>
</protein>
<organism evidence="1 2">
    <name type="scientific">Pseudobythopirellula maris</name>
    <dbReference type="NCBI Taxonomy" id="2527991"/>
    <lineage>
        <taxon>Bacteria</taxon>
        <taxon>Pseudomonadati</taxon>
        <taxon>Planctomycetota</taxon>
        <taxon>Planctomycetia</taxon>
        <taxon>Pirellulales</taxon>
        <taxon>Lacipirellulaceae</taxon>
        <taxon>Pseudobythopirellula</taxon>
    </lineage>
</organism>
<accession>A0A5C5ZTS0</accession>
<comment type="caution">
    <text evidence="1">The sequence shown here is derived from an EMBL/GenBank/DDBJ whole genome shotgun (WGS) entry which is preliminary data.</text>
</comment>
<proteinExistence type="predicted"/>
<evidence type="ECO:0000313" key="1">
    <source>
        <dbReference type="EMBL" id="TWT90251.1"/>
    </source>
</evidence>
<dbReference type="EMBL" id="SJPQ01000001">
    <property type="protein sequence ID" value="TWT90251.1"/>
    <property type="molecule type" value="Genomic_DNA"/>
</dbReference>
<reference evidence="1 2" key="1">
    <citation type="submission" date="2019-02" db="EMBL/GenBank/DDBJ databases">
        <title>Deep-cultivation of Planctomycetes and their phenomic and genomic characterization uncovers novel biology.</title>
        <authorList>
            <person name="Wiegand S."/>
            <person name="Jogler M."/>
            <person name="Boedeker C."/>
            <person name="Pinto D."/>
            <person name="Vollmers J."/>
            <person name="Rivas-Marin E."/>
            <person name="Kohn T."/>
            <person name="Peeters S.H."/>
            <person name="Heuer A."/>
            <person name="Rast P."/>
            <person name="Oberbeckmann S."/>
            <person name="Bunk B."/>
            <person name="Jeske O."/>
            <person name="Meyerdierks A."/>
            <person name="Storesund J.E."/>
            <person name="Kallscheuer N."/>
            <person name="Luecker S."/>
            <person name="Lage O.M."/>
            <person name="Pohl T."/>
            <person name="Merkel B.J."/>
            <person name="Hornburger P."/>
            <person name="Mueller R.-W."/>
            <person name="Bruemmer F."/>
            <person name="Labrenz M."/>
            <person name="Spormann A.M."/>
            <person name="Op Den Camp H."/>
            <person name="Overmann J."/>
            <person name="Amann R."/>
            <person name="Jetten M.S.M."/>
            <person name="Mascher T."/>
            <person name="Medema M.H."/>
            <person name="Devos D.P."/>
            <person name="Kaster A.-K."/>
            <person name="Ovreas L."/>
            <person name="Rohde M."/>
            <person name="Galperin M.Y."/>
            <person name="Jogler C."/>
        </authorList>
    </citation>
    <scope>NUCLEOTIDE SEQUENCE [LARGE SCALE GENOMIC DNA]</scope>
    <source>
        <strain evidence="1 2">Mal64</strain>
    </source>
</reference>